<feature type="region of interest" description="Disordered" evidence="1">
    <location>
        <begin position="133"/>
        <end position="160"/>
    </location>
</feature>
<accession>A0A543KMP7</accession>
<name>A0A543KMP7_9MICO</name>
<dbReference type="GO" id="GO:0016491">
    <property type="term" value="F:oxidoreductase activity"/>
    <property type="evidence" value="ECO:0007669"/>
    <property type="project" value="InterPro"/>
</dbReference>
<dbReference type="OrthoDB" id="3778270at2"/>
<dbReference type="Pfam" id="PF04075">
    <property type="entry name" value="F420H2_quin_red"/>
    <property type="match status" value="1"/>
</dbReference>
<reference evidence="2 3" key="1">
    <citation type="submission" date="2019-06" db="EMBL/GenBank/DDBJ databases">
        <title>Sequencing the genomes of 1000 actinobacteria strains.</title>
        <authorList>
            <person name="Klenk H.-P."/>
        </authorList>
    </citation>
    <scope>NUCLEOTIDE SEQUENCE [LARGE SCALE GENOMIC DNA]</scope>
    <source>
        <strain evidence="2 3">DSM 12362</strain>
    </source>
</reference>
<organism evidence="2 3">
    <name type="scientific">Ornithinimicrobium humiphilum</name>
    <dbReference type="NCBI Taxonomy" id="125288"/>
    <lineage>
        <taxon>Bacteria</taxon>
        <taxon>Bacillati</taxon>
        <taxon>Actinomycetota</taxon>
        <taxon>Actinomycetes</taxon>
        <taxon>Micrococcales</taxon>
        <taxon>Ornithinimicrobiaceae</taxon>
        <taxon>Ornithinimicrobium</taxon>
    </lineage>
</organism>
<gene>
    <name evidence="2" type="ORF">FB476_1224</name>
</gene>
<dbReference type="Proteomes" id="UP000315133">
    <property type="component" value="Unassembled WGS sequence"/>
</dbReference>
<dbReference type="AlphaFoldDB" id="A0A543KMP7"/>
<keyword evidence="3" id="KW-1185">Reference proteome</keyword>
<sequence>MPAPLTVTPYVRRFVNPVLIHLAGHGWFADLEHVGRRTGTVRHTPLLAFRRGDVVTLALTYGPRVQWLANVRAAGRCRMRLGGALLELGAPRVLEPAEGVARMPQPIRTVFARTGAVEDFVELPVLGERPWPGTWPQDGAHGIPGGPPGAGPVGGAGSGA</sequence>
<evidence type="ECO:0000313" key="2">
    <source>
        <dbReference type="EMBL" id="TQM96358.1"/>
    </source>
</evidence>
<protein>
    <submittedName>
        <fullName evidence="2">Deazaflavin-dependent oxidoreductase (Nitroreductase family)</fullName>
    </submittedName>
</protein>
<dbReference type="EMBL" id="VFPU01000001">
    <property type="protein sequence ID" value="TQM96358.1"/>
    <property type="molecule type" value="Genomic_DNA"/>
</dbReference>
<comment type="caution">
    <text evidence="2">The sequence shown here is derived from an EMBL/GenBank/DDBJ whole genome shotgun (WGS) entry which is preliminary data.</text>
</comment>
<evidence type="ECO:0000313" key="3">
    <source>
        <dbReference type="Proteomes" id="UP000315133"/>
    </source>
</evidence>
<evidence type="ECO:0000256" key="1">
    <source>
        <dbReference type="SAM" id="MobiDB-lite"/>
    </source>
</evidence>
<dbReference type="RefSeq" id="WP_141817990.1">
    <property type="nucleotide sequence ID" value="NZ_BAAAIL010000003.1"/>
</dbReference>
<feature type="compositionally biased region" description="Gly residues" evidence="1">
    <location>
        <begin position="151"/>
        <end position="160"/>
    </location>
</feature>
<proteinExistence type="predicted"/>
<dbReference type="InterPro" id="IPR004378">
    <property type="entry name" value="F420H2_quin_Rdtase"/>
</dbReference>
<dbReference type="InterPro" id="IPR012349">
    <property type="entry name" value="Split_barrel_FMN-bd"/>
</dbReference>
<dbReference type="NCBIfam" id="TIGR00026">
    <property type="entry name" value="hi_GC_TIGR00026"/>
    <property type="match status" value="1"/>
</dbReference>
<dbReference type="Gene3D" id="2.30.110.10">
    <property type="entry name" value="Electron Transport, Fmn-binding Protein, Chain A"/>
    <property type="match status" value="1"/>
</dbReference>